<protein>
    <submittedName>
        <fullName evidence="1">Uncharacterized protein</fullName>
    </submittedName>
</protein>
<name>A0A9E8CNK8_9HYPH</name>
<keyword evidence="1" id="KW-0614">Plasmid</keyword>
<organism evidence="1">
    <name type="scientific">Bosea sp. NBC_00436</name>
    <dbReference type="NCBI Taxonomy" id="2969620"/>
    <lineage>
        <taxon>Bacteria</taxon>
        <taxon>Pseudomonadati</taxon>
        <taxon>Pseudomonadota</taxon>
        <taxon>Alphaproteobacteria</taxon>
        <taxon>Hyphomicrobiales</taxon>
        <taxon>Boseaceae</taxon>
        <taxon>Bosea</taxon>
    </lineage>
</organism>
<accession>A0A9E8CNK8</accession>
<reference evidence="1" key="1">
    <citation type="submission" date="2022-08" db="EMBL/GenBank/DDBJ databases">
        <title>Complete Genome Sequences of 2 Bosea sp. soil isolates.</title>
        <authorList>
            <person name="Alvarez Arevalo M."/>
            <person name="Sterndorff E.B."/>
            <person name="Faurdal D."/>
            <person name="Joergensen T.S."/>
            <person name="Weber T."/>
        </authorList>
    </citation>
    <scope>NUCLEOTIDE SEQUENCE</scope>
    <source>
        <strain evidence="1">NBC_00436</strain>
        <plasmid evidence="1">pNBC436</plasmid>
    </source>
</reference>
<gene>
    <name evidence="1" type="ORF">NWE54_27530</name>
</gene>
<sequence>MAVRRIAAERRISRPMLYVQGWPTRMLSDAEAELLAEVRAEISGLLRLNARFLDREGIHGRYAELLAIKQKEERMSGLFSHGQRWNSSGPG</sequence>
<dbReference type="AlphaFoldDB" id="A0A9E8CNK8"/>
<evidence type="ECO:0000313" key="1">
    <source>
        <dbReference type="EMBL" id="UZF90042.1"/>
    </source>
</evidence>
<geneLocation type="plasmid" evidence="1">
    <name>pNBC436</name>
</geneLocation>
<dbReference type="EMBL" id="CP102775">
    <property type="protein sequence ID" value="UZF90042.1"/>
    <property type="molecule type" value="Genomic_DNA"/>
</dbReference>
<proteinExistence type="predicted"/>